<organism evidence="2 3">
    <name type="scientific">Niabella ginsengisoli</name>
    <dbReference type="NCBI Taxonomy" id="522298"/>
    <lineage>
        <taxon>Bacteria</taxon>
        <taxon>Pseudomonadati</taxon>
        <taxon>Bacteroidota</taxon>
        <taxon>Chitinophagia</taxon>
        <taxon>Chitinophagales</taxon>
        <taxon>Chitinophagaceae</taxon>
        <taxon>Niabella</taxon>
    </lineage>
</organism>
<comment type="caution">
    <text evidence="2">The sequence shown here is derived from an EMBL/GenBank/DDBJ whole genome shotgun (WGS) entry which is preliminary data.</text>
</comment>
<evidence type="ECO:0000313" key="2">
    <source>
        <dbReference type="EMBL" id="MCH5597881.1"/>
    </source>
</evidence>
<sequence>MRILIIAWILLTLVSCSSKLSIQAISKQPALSDSDFVLVLRQSDDFVNDGVKVGSIKSVDNGFSINCTYNEVIENLKILARKNGANLIKITKRLPPDSKSTCEKIYADIYRVPDLKKHELEIEWNENRKLTWEDFKGSPATVSAKVWFGAASQCDIYLESNAFGLFSKPKFYTSAKFTTFLSWVKPSQKSDSLLAHEQCHFDIVELYRRKLQKQLDSSNLNFSNAQERAKEMTRQISKQYHNEQAVYDEETRHGSNRIKQKEWEARIAQHLKTERILYEKPL</sequence>
<evidence type="ECO:0000313" key="3">
    <source>
        <dbReference type="Proteomes" id="UP001202248"/>
    </source>
</evidence>
<protein>
    <submittedName>
        <fullName evidence="2">DUF922 domain-containing protein</fullName>
    </submittedName>
</protein>
<dbReference type="Proteomes" id="UP001202248">
    <property type="component" value="Unassembled WGS sequence"/>
</dbReference>
<dbReference type="RefSeq" id="WP_240827237.1">
    <property type="nucleotide sequence ID" value="NZ_JAKWBL010000001.1"/>
</dbReference>
<keyword evidence="1" id="KW-0175">Coiled coil</keyword>
<proteinExistence type="predicted"/>
<dbReference type="InterPro" id="IPR010321">
    <property type="entry name" value="DUF922"/>
</dbReference>
<dbReference type="PROSITE" id="PS51257">
    <property type="entry name" value="PROKAR_LIPOPROTEIN"/>
    <property type="match status" value="1"/>
</dbReference>
<evidence type="ECO:0000256" key="1">
    <source>
        <dbReference type="SAM" id="Coils"/>
    </source>
</evidence>
<feature type="coiled-coil region" evidence="1">
    <location>
        <begin position="208"/>
        <end position="235"/>
    </location>
</feature>
<keyword evidence="3" id="KW-1185">Reference proteome</keyword>
<dbReference type="Pfam" id="PF06037">
    <property type="entry name" value="DUF922"/>
    <property type="match status" value="1"/>
</dbReference>
<reference evidence="2 3" key="1">
    <citation type="submission" date="2022-02" db="EMBL/GenBank/DDBJ databases">
        <authorList>
            <person name="Min J."/>
        </authorList>
    </citation>
    <scope>NUCLEOTIDE SEQUENCE [LARGE SCALE GENOMIC DNA]</scope>
    <source>
        <strain evidence="2 3">GR10-1</strain>
    </source>
</reference>
<accession>A0ABS9SHP7</accession>
<dbReference type="EMBL" id="JAKWBL010000001">
    <property type="protein sequence ID" value="MCH5597881.1"/>
    <property type="molecule type" value="Genomic_DNA"/>
</dbReference>
<gene>
    <name evidence="2" type="ORF">MKP09_08170</name>
</gene>
<name>A0ABS9SHP7_9BACT</name>